<dbReference type="RefSeq" id="WP_217067476.1">
    <property type="nucleotide sequence ID" value="NZ_JAHQCS010000131.1"/>
</dbReference>
<name>A0ABS6JJD7_9BACI</name>
<proteinExistence type="predicted"/>
<evidence type="ECO:0000313" key="3">
    <source>
        <dbReference type="Proteomes" id="UP000784880"/>
    </source>
</evidence>
<protein>
    <submittedName>
        <fullName evidence="2">Glycosyltransferase family 4 protein</fullName>
    </submittedName>
</protein>
<dbReference type="InterPro" id="IPR001296">
    <property type="entry name" value="Glyco_trans_1"/>
</dbReference>
<dbReference type="Proteomes" id="UP000784880">
    <property type="component" value="Unassembled WGS sequence"/>
</dbReference>
<evidence type="ECO:0000313" key="2">
    <source>
        <dbReference type="EMBL" id="MBU9713319.1"/>
    </source>
</evidence>
<dbReference type="EMBL" id="JAHQCS010000131">
    <property type="protein sequence ID" value="MBU9713319.1"/>
    <property type="molecule type" value="Genomic_DNA"/>
</dbReference>
<dbReference type="Pfam" id="PF00534">
    <property type="entry name" value="Glycos_transf_1"/>
    <property type="match status" value="1"/>
</dbReference>
<accession>A0ABS6JJD7</accession>
<evidence type="ECO:0000259" key="1">
    <source>
        <dbReference type="Pfam" id="PF00534"/>
    </source>
</evidence>
<dbReference type="PANTHER" id="PTHR12526">
    <property type="entry name" value="GLYCOSYLTRANSFERASE"/>
    <property type="match status" value="1"/>
</dbReference>
<dbReference type="CDD" id="cd03801">
    <property type="entry name" value="GT4_PimA-like"/>
    <property type="match status" value="1"/>
</dbReference>
<comment type="caution">
    <text evidence="2">The sequence shown here is derived from an EMBL/GenBank/DDBJ whole genome shotgun (WGS) entry which is preliminary data.</text>
</comment>
<reference evidence="2 3" key="1">
    <citation type="submission" date="2021-06" db="EMBL/GenBank/DDBJ databases">
        <title>Bacillus sp. RD4P76, an endophyte from a halophyte.</title>
        <authorList>
            <person name="Sun J.-Q."/>
        </authorList>
    </citation>
    <scope>NUCLEOTIDE SEQUENCE [LARGE SCALE GENOMIC DNA]</scope>
    <source>
        <strain evidence="2 3">CGMCC 1.15917</strain>
    </source>
</reference>
<sequence length="332" mass="38377">MKKHLLVYDYDWWILGQKARIIKKYHPSLDIFSNKGIRKLVQQKGSAYINSNYEIISALSLGLAKLLYNLNIRVDTAQVGSYKYFMLNHTSFEEWSGKVVPNHEFIKVMNSMKQFGANNPMIKEVVQRLVPDKKVNYIRQFVDSDFFYPLLRRKKQSNSPLNIGWVGNTRREVKQYNSLYKPIVKNFEGDPRFTFKEATRRTKIPLKEMPAFYHSLDLLLVTASNEGIPNPALEAAACGVPAISTNVGIMKDLAGVNEDFLLVKGANKREFIRKIKYLEKNRDLLFKLQKQARATIMSHWTVEKTIDSWLNTLFLFNNGRGGTEGWIRGKKT</sequence>
<feature type="domain" description="Glycosyl transferase family 1" evidence="1">
    <location>
        <begin position="205"/>
        <end position="294"/>
    </location>
</feature>
<keyword evidence="3" id="KW-1185">Reference proteome</keyword>
<gene>
    <name evidence="2" type="ORF">KS419_16425</name>
</gene>
<organism evidence="2 3">
    <name type="scientific">Evansella tamaricis</name>
    <dbReference type="NCBI Taxonomy" id="2069301"/>
    <lineage>
        <taxon>Bacteria</taxon>
        <taxon>Bacillati</taxon>
        <taxon>Bacillota</taxon>
        <taxon>Bacilli</taxon>
        <taxon>Bacillales</taxon>
        <taxon>Bacillaceae</taxon>
        <taxon>Evansella</taxon>
    </lineage>
</organism>